<dbReference type="Proteomes" id="UP001354931">
    <property type="component" value="Unassembled WGS sequence"/>
</dbReference>
<proteinExistence type="inferred from homology"/>
<dbReference type="PANTHER" id="PTHR11902:SF1">
    <property type="entry name" value="ENOLASE"/>
    <property type="match status" value="1"/>
</dbReference>
<keyword evidence="5 9" id="KW-0964">Secreted</keyword>
<comment type="similarity">
    <text evidence="2 9">Belongs to the enolase family.</text>
</comment>
<evidence type="ECO:0000313" key="14">
    <source>
        <dbReference type="Proteomes" id="UP001354931"/>
    </source>
</evidence>
<evidence type="ECO:0000256" key="7">
    <source>
        <dbReference type="ARBA" id="ARBA00023152"/>
    </source>
</evidence>
<dbReference type="InterPro" id="IPR020811">
    <property type="entry name" value="Enolase_N"/>
</dbReference>
<feature type="binding site" evidence="9">
    <location>
        <position position="246"/>
    </location>
    <ligand>
        <name>Mg(2+)</name>
        <dbReference type="ChEBI" id="CHEBI:18420"/>
    </ligand>
</feature>
<dbReference type="RefSeq" id="WP_326019627.1">
    <property type="nucleotide sequence ID" value="NZ_JAOZYC010000136.1"/>
</dbReference>
<feature type="binding site" evidence="9">
    <location>
        <position position="372"/>
    </location>
    <ligand>
        <name>(2R)-2-phosphoglycerate</name>
        <dbReference type="ChEBI" id="CHEBI:58289"/>
    </ligand>
</feature>
<evidence type="ECO:0000256" key="8">
    <source>
        <dbReference type="ARBA" id="ARBA00023239"/>
    </source>
</evidence>
<evidence type="ECO:0000256" key="10">
    <source>
        <dbReference type="SAM" id="MobiDB-lite"/>
    </source>
</evidence>
<dbReference type="InterPro" id="IPR020810">
    <property type="entry name" value="Enolase_C"/>
</dbReference>
<evidence type="ECO:0000259" key="12">
    <source>
        <dbReference type="SMART" id="SM01193"/>
    </source>
</evidence>
<feature type="domain" description="Enolase N-terminal" evidence="12">
    <location>
        <begin position="10"/>
        <end position="139"/>
    </location>
</feature>
<comment type="catalytic activity">
    <reaction evidence="9">
        <text>(2R)-2-phosphoglycerate = phosphoenolpyruvate + H2O</text>
        <dbReference type="Rhea" id="RHEA:10164"/>
        <dbReference type="ChEBI" id="CHEBI:15377"/>
        <dbReference type="ChEBI" id="CHEBI:58289"/>
        <dbReference type="ChEBI" id="CHEBI:58702"/>
        <dbReference type="EC" id="4.2.1.11"/>
    </reaction>
</comment>
<dbReference type="PANTHER" id="PTHR11902">
    <property type="entry name" value="ENOLASE"/>
    <property type="match status" value="1"/>
</dbReference>
<comment type="function">
    <text evidence="9">Catalyzes the reversible conversion of 2-phosphoglycerate (2-PG) into phosphoenolpyruvate (PEP). It is essential for the degradation of carbohydrates via glycolysis.</text>
</comment>
<dbReference type="EC" id="4.2.1.11" evidence="3 9"/>
<dbReference type="InterPro" id="IPR036849">
    <property type="entry name" value="Enolase-like_C_sf"/>
</dbReference>
<reference evidence="13 14" key="1">
    <citation type="submission" date="2022-10" db="EMBL/GenBank/DDBJ databases">
        <authorList>
            <person name="Xie J."/>
            <person name="Shen N."/>
        </authorList>
    </citation>
    <scope>NUCLEOTIDE SEQUENCE [LARGE SCALE GENOMIC DNA]</scope>
    <source>
        <strain evidence="13 14">YIM65594</strain>
    </source>
</reference>
<dbReference type="Pfam" id="PF00113">
    <property type="entry name" value="Enolase_C"/>
    <property type="match status" value="1"/>
</dbReference>
<evidence type="ECO:0000256" key="6">
    <source>
        <dbReference type="ARBA" id="ARBA00022842"/>
    </source>
</evidence>
<dbReference type="Gene3D" id="3.20.20.120">
    <property type="entry name" value="Enolase-like C-terminal domain"/>
    <property type="match status" value="1"/>
</dbReference>
<dbReference type="SMART" id="SM01192">
    <property type="entry name" value="Enolase_C"/>
    <property type="match status" value="1"/>
</dbReference>
<feature type="binding site" evidence="9">
    <location>
        <position position="342"/>
    </location>
    <ligand>
        <name>(2R)-2-phosphoglycerate</name>
        <dbReference type="ChEBI" id="CHEBI:58289"/>
    </ligand>
</feature>
<feature type="active site" description="Proton donor" evidence="9">
    <location>
        <position position="209"/>
    </location>
</feature>
<protein>
    <recommendedName>
        <fullName evidence="4 9">Enolase</fullName>
        <ecNumber evidence="3 9">4.2.1.11</ecNumber>
    </recommendedName>
    <alternativeName>
        <fullName evidence="9">2-phospho-D-glycerate hydro-lyase</fullName>
    </alternativeName>
    <alternativeName>
        <fullName evidence="9">2-phosphoglycerate dehydratase</fullName>
    </alternativeName>
</protein>
<evidence type="ECO:0000259" key="11">
    <source>
        <dbReference type="SMART" id="SM01192"/>
    </source>
</evidence>
<evidence type="ECO:0000256" key="1">
    <source>
        <dbReference type="ARBA" id="ARBA00005031"/>
    </source>
</evidence>
<keyword evidence="14" id="KW-1185">Reference proteome</keyword>
<keyword evidence="6 9" id="KW-0460">Magnesium</keyword>
<dbReference type="PRINTS" id="PR00148">
    <property type="entry name" value="ENOLASE"/>
</dbReference>
<evidence type="ECO:0000313" key="13">
    <source>
        <dbReference type="EMBL" id="MEB8340737.1"/>
    </source>
</evidence>
<comment type="pathway">
    <text evidence="1 9">Carbohydrate degradation; glycolysis; pyruvate from D-glyceraldehyde 3-phosphate: step 4/5.</text>
</comment>
<evidence type="ECO:0000256" key="4">
    <source>
        <dbReference type="ARBA" id="ARBA00017068"/>
    </source>
</evidence>
<dbReference type="SFLD" id="SFLDF00002">
    <property type="entry name" value="enolase"/>
    <property type="match status" value="1"/>
</dbReference>
<feature type="region of interest" description="Disordered" evidence="10">
    <location>
        <begin position="1"/>
        <end position="21"/>
    </location>
</feature>
<dbReference type="PIRSF" id="PIRSF001400">
    <property type="entry name" value="Enolase"/>
    <property type="match status" value="1"/>
</dbReference>
<dbReference type="SFLD" id="SFLDG00178">
    <property type="entry name" value="enolase"/>
    <property type="match status" value="1"/>
</dbReference>
<feature type="binding site" evidence="9">
    <location>
        <position position="393"/>
    </location>
    <ligand>
        <name>(2R)-2-phosphoglycerate</name>
        <dbReference type="ChEBI" id="CHEBI:58289"/>
    </ligand>
</feature>
<comment type="subcellular location">
    <subcellularLocation>
        <location evidence="9">Cytoplasm</location>
    </subcellularLocation>
    <subcellularLocation>
        <location evidence="9">Secreted</location>
    </subcellularLocation>
    <subcellularLocation>
        <location evidence="9">Cell surface</location>
    </subcellularLocation>
    <text evidence="9">Fractions of enolase are present in both the cytoplasm and on the cell surface.</text>
</comment>
<evidence type="ECO:0000256" key="2">
    <source>
        <dbReference type="ARBA" id="ARBA00009604"/>
    </source>
</evidence>
<sequence length="435" mass="44389">MIHPSPLTSISAVTGHPRWDSRGRPTVEVVVRTGDGSVGRALAPAGASTGSGEAVDLRDGGPAHGGYGVDRAVDRVNGPIAAALKGLDAADQAGADAALEAADGTAGFAHLGGNATVATSLAVAQAAAAASGLPLWRALNPAARRLPLPEVQIFGGGAHAHGRLDVQDLMVVPYGAGSFAEAYAWCNDVYRAAGELLDRRGARAGVADEGGWWPAFDSNEAALSALTEAIEAAGRAPGDEIGISLDIAATQLADGAGGYLLRREERRFDRDGWCELLLGWLDRYPVVSIEDPFAEDDPVGMAALTTAVAGRVQVIGDDFLVTDAARVHSAADTGACTAVLVKPNQAGTLTRARAALDAAHARGLTAIVSARSGETEDVAVAHLAVGWGSGGVKVGSVTRGERTAKWNELLRIEEELGVDARFAGRSGLGLDGGPA</sequence>
<dbReference type="Gene3D" id="3.30.390.10">
    <property type="entry name" value="Enolase-like, N-terminal domain"/>
    <property type="match status" value="1"/>
</dbReference>
<evidence type="ECO:0000256" key="9">
    <source>
        <dbReference type="HAMAP-Rule" id="MF_00318"/>
    </source>
</evidence>
<keyword evidence="8 9" id="KW-0456">Lyase</keyword>
<dbReference type="InterPro" id="IPR000941">
    <property type="entry name" value="Enolase"/>
</dbReference>
<feature type="binding site" evidence="9">
    <location>
        <position position="290"/>
    </location>
    <ligand>
        <name>Mg(2+)</name>
        <dbReference type="ChEBI" id="CHEBI:18420"/>
    </ligand>
</feature>
<comment type="caution">
    <text evidence="13">The sequence shown here is derived from an EMBL/GenBank/DDBJ whole genome shotgun (WGS) entry which is preliminary data.</text>
</comment>
<dbReference type="SFLD" id="SFLDS00001">
    <property type="entry name" value="Enolase"/>
    <property type="match status" value="1"/>
</dbReference>
<keyword evidence="7 9" id="KW-0324">Glycolysis</keyword>
<dbReference type="SMART" id="SM01193">
    <property type="entry name" value="Enolase_N"/>
    <property type="match status" value="1"/>
</dbReference>
<dbReference type="EMBL" id="JAOZYC010000136">
    <property type="protein sequence ID" value="MEB8340737.1"/>
    <property type="molecule type" value="Genomic_DNA"/>
</dbReference>
<keyword evidence="9" id="KW-0963">Cytoplasm</keyword>
<feature type="binding site" evidence="9">
    <location>
        <position position="167"/>
    </location>
    <ligand>
        <name>(2R)-2-phosphoglycerate</name>
        <dbReference type="ChEBI" id="CHEBI:58289"/>
    </ligand>
</feature>
<feature type="binding site" evidence="9">
    <location>
        <position position="371"/>
    </location>
    <ligand>
        <name>(2R)-2-phosphoglycerate</name>
        <dbReference type="ChEBI" id="CHEBI:58289"/>
    </ligand>
</feature>
<comment type="cofactor">
    <cofactor evidence="9">
        <name>Mg(2+)</name>
        <dbReference type="ChEBI" id="CHEBI:18420"/>
    </cofactor>
    <text evidence="9">Binds a second Mg(2+) ion via substrate during catalysis.</text>
</comment>
<organism evidence="13 14">
    <name type="scientific">Streptomyces endophyticus</name>
    <dbReference type="NCBI Taxonomy" id="714166"/>
    <lineage>
        <taxon>Bacteria</taxon>
        <taxon>Bacillati</taxon>
        <taxon>Actinomycetota</taxon>
        <taxon>Actinomycetes</taxon>
        <taxon>Kitasatosporales</taxon>
        <taxon>Streptomycetaceae</taxon>
        <taxon>Streptomyces</taxon>
    </lineage>
</organism>
<dbReference type="InterPro" id="IPR029017">
    <property type="entry name" value="Enolase-like_N"/>
</dbReference>
<evidence type="ECO:0000256" key="5">
    <source>
        <dbReference type="ARBA" id="ARBA00022525"/>
    </source>
</evidence>
<feature type="compositionally biased region" description="Polar residues" evidence="10">
    <location>
        <begin position="1"/>
        <end position="12"/>
    </location>
</feature>
<dbReference type="HAMAP" id="MF_00318">
    <property type="entry name" value="Enolase"/>
    <property type="match status" value="1"/>
</dbReference>
<feature type="binding site" evidence="9">
    <location>
        <position position="317"/>
    </location>
    <ligand>
        <name>Mg(2+)</name>
        <dbReference type="ChEBI" id="CHEBI:18420"/>
    </ligand>
</feature>
<feature type="active site" description="Proton acceptor" evidence="9">
    <location>
        <position position="342"/>
    </location>
</feature>
<dbReference type="Pfam" id="PF03952">
    <property type="entry name" value="Enolase_N"/>
    <property type="match status" value="1"/>
</dbReference>
<dbReference type="SUPFAM" id="SSF54826">
    <property type="entry name" value="Enolase N-terminal domain-like"/>
    <property type="match status" value="1"/>
</dbReference>
<accession>A0ABU6FD60</accession>
<feature type="domain" description="Enolase C-terminal TIM barrel" evidence="11">
    <location>
        <begin position="143"/>
        <end position="430"/>
    </location>
</feature>
<gene>
    <name evidence="9" type="primary">eno</name>
    <name evidence="13" type="ORF">OKJ99_24880</name>
</gene>
<name>A0ABU6FD60_9ACTN</name>
<keyword evidence="9" id="KW-0479">Metal-binding</keyword>
<dbReference type="SUPFAM" id="SSF51604">
    <property type="entry name" value="Enolase C-terminal domain-like"/>
    <property type="match status" value="1"/>
</dbReference>
<evidence type="ECO:0000256" key="3">
    <source>
        <dbReference type="ARBA" id="ARBA00012058"/>
    </source>
</evidence>